<dbReference type="AlphaFoldDB" id="A0AAV6QB26"/>
<dbReference type="InterPro" id="IPR003599">
    <property type="entry name" value="Ig_sub"/>
</dbReference>
<dbReference type="SMART" id="SM00409">
    <property type="entry name" value="IG"/>
    <property type="match status" value="3"/>
</dbReference>
<proteinExistence type="predicted"/>
<feature type="domain" description="Ig-like" evidence="2">
    <location>
        <begin position="372"/>
        <end position="462"/>
    </location>
</feature>
<keyword evidence="4" id="KW-1185">Reference proteome</keyword>
<feature type="domain" description="Ig-like" evidence="2">
    <location>
        <begin position="183"/>
        <end position="274"/>
    </location>
</feature>
<gene>
    <name evidence="3" type="ORF">JOB18_039555</name>
</gene>
<dbReference type="SMART" id="SM00408">
    <property type="entry name" value="IGc2"/>
    <property type="match status" value="1"/>
</dbReference>
<organism evidence="3 4">
    <name type="scientific">Solea senegalensis</name>
    <name type="common">Senegalese sole</name>
    <dbReference type="NCBI Taxonomy" id="28829"/>
    <lineage>
        <taxon>Eukaryota</taxon>
        <taxon>Metazoa</taxon>
        <taxon>Chordata</taxon>
        <taxon>Craniata</taxon>
        <taxon>Vertebrata</taxon>
        <taxon>Euteleostomi</taxon>
        <taxon>Actinopterygii</taxon>
        <taxon>Neopterygii</taxon>
        <taxon>Teleostei</taxon>
        <taxon>Neoteleostei</taxon>
        <taxon>Acanthomorphata</taxon>
        <taxon>Carangaria</taxon>
        <taxon>Pleuronectiformes</taxon>
        <taxon>Pleuronectoidei</taxon>
        <taxon>Soleidae</taxon>
        <taxon>Solea</taxon>
    </lineage>
</organism>
<dbReference type="PANTHER" id="PTHR46013:SF4">
    <property type="entry name" value="B-CELL RECEPTOR CD22-RELATED"/>
    <property type="match status" value="1"/>
</dbReference>
<evidence type="ECO:0000259" key="2">
    <source>
        <dbReference type="PROSITE" id="PS50835"/>
    </source>
</evidence>
<protein>
    <submittedName>
        <fullName evidence="3">B-cell receptor CD22-like</fullName>
    </submittedName>
</protein>
<accession>A0AAV6QB26</accession>
<dbReference type="InterPro" id="IPR013151">
    <property type="entry name" value="Immunoglobulin_dom"/>
</dbReference>
<keyword evidence="1" id="KW-0472">Membrane</keyword>
<evidence type="ECO:0000313" key="3">
    <source>
        <dbReference type="EMBL" id="KAG7486819.1"/>
    </source>
</evidence>
<reference evidence="3 4" key="1">
    <citation type="journal article" date="2021" name="Sci. Rep.">
        <title>Chromosome anchoring in Senegalese sole (Solea senegalensis) reveals sex-associated markers and genome rearrangements in flatfish.</title>
        <authorList>
            <person name="Guerrero-Cozar I."/>
            <person name="Gomez-Garrido J."/>
            <person name="Berbel C."/>
            <person name="Martinez-Blanch J.F."/>
            <person name="Alioto T."/>
            <person name="Claros M.G."/>
            <person name="Gagnaire P.A."/>
            <person name="Manchado M."/>
        </authorList>
    </citation>
    <scope>NUCLEOTIDE SEQUENCE [LARGE SCALE GENOMIC DNA]</scope>
    <source>
        <strain evidence="3">Sse05_10M</strain>
    </source>
</reference>
<sequence length="552" mass="62034">MLLAEAGCVFMGFILYSSGLPLKSRCVLKGSTVDLPCSAERAFGAHKWFTKQDFRWSEISVDRNHQRYTLSNEIHPTLTIKDLRESDNNYYCCSYHGGCLGIEIQLHVADLQVKVVPSAEEHMMSLVCSTSCVLTERPAVYVWYRNGETVYEDRSPWYQELVSSEKAVTYSCAVKGYEHLRAPEVSVDSVTSACFTVTYATGSITYPKKVRVQAEPTWSGHYMLTCNTSCSLMDQQTAFSWYENGVSEQKISLVTPTSTKIFYCAVKSNEFLLSDEFCFDENHCGKVHYASRRICALKGSSVTFPSEYLSPGEQNTGHWLRSDTRNLKISHRIKSHGNETHHNLKINTLKKNDSAKYVFIADNKRRNWVNPPGVTLFVTDVSVQFAPSAEVTEGQRVTVTCRTSCPLANDTNYIWYFNNQTLDGTKRHSKHLVLDPVSSQHAGNYVCAVKTQKHRSDEGVLTVHRKTWIPAVVGVVAVLLVMILPTVVFVCRKKTTCRKSPGATTSDNVEQISLGHEYDDILAPPPEQVELVYSTVTFPNSTDVVYSTVKPH</sequence>
<name>A0AAV6QB26_SOLSE</name>
<dbReference type="Pfam" id="PF00047">
    <property type="entry name" value="ig"/>
    <property type="match status" value="1"/>
</dbReference>
<dbReference type="Proteomes" id="UP000693946">
    <property type="component" value="Linkage Group LG6"/>
</dbReference>
<dbReference type="PANTHER" id="PTHR46013">
    <property type="entry name" value="VASCULAR CELL ADHESION MOLECULE 1"/>
    <property type="match status" value="1"/>
</dbReference>
<feature type="transmembrane region" description="Helical" evidence="1">
    <location>
        <begin position="468"/>
        <end position="491"/>
    </location>
</feature>
<keyword evidence="1" id="KW-0812">Transmembrane</keyword>
<dbReference type="EMBL" id="JAGKHQ010000018">
    <property type="protein sequence ID" value="KAG7486819.1"/>
    <property type="molecule type" value="Genomic_DNA"/>
</dbReference>
<dbReference type="PROSITE" id="PS50835">
    <property type="entry name" value="IG_LIKE"/>
    <property type="match status" value="3"/>
</dbReference>
<feature type="domain" description="Ig-like" evidence="2">
    <location>
        <begin position="29"/>
        <end position="93"/>
    </location>
</feature>
<dbReference type="InterPro" id="IPR007110">
    <property type="entry name" value="Ig-like_dom"/>
</dbReference>
<evidence type="ECO:0000313" key="4">
    <source>
        <dbReference type="Proteomes" id="UP000693946"/>
    </source>
</evidence>
<keyword evidence="1" id="KW-1133">Transmembrane helix</keyword>
<evidence type="ECO:0000256" key="1">
    <source>
        <dbReference type="SAM" id="Phobius"/>
    </source>
</evidence>
<comment type="caution">
    <text evidence="3">The sequence shown here is derived from an EMBL/GenBank/DDBJ whole genome shotgun (WGS) entry which is preliminary data.</text>
</comment>
<dbReference type="InterPro" id="IPR003598">
    <property type="entry name" value="Ig_sub2"/>
</dbReference>
<keyword evidence="3" id="KW-0675">Receptor</keyword>